<feature type="compositionally biased region" description="Polar residues" evidence="28">
    <location>
        <begin position="2328"/>
        <end position="2346"/>
    </location>
</feature>
<feature type="disulfide bond" evidence="25">
    <location>
        <begin position="384"/>
        <end position="399"/>
    </location>
</feature>
<feature type="domain" description="EGF-like" evidence="29">
    <location>
        <begin position="808"/>
        <end position="844"/>
    </location>
</feature>
<dbReference type="FunFam" id="2.10.25.10:FF:000143">
    <property type="entry name" value="Protein crumbs 1"/>
    <property type="match status" value="1"/>
</dbReference>
<feature type="domain" description="EGF-like" evidence="29">
    <location>
        <begin position="218"/>
        <end position="254"/>
    </location>
</feature>
<dbReference type="FunFam" id="2.10.25.10:FF:000230">
    <property type="entry name" value="Delta-like protein"/>
    <property type="match status" value="1"/>
</dbReference>
<evidence type="ECO:0000256" key="21">
    <source>
        <dbReference type="ARBA" id="ARBA00023180"/>
    </source>
</evidence>
<evidence type="ECO:0000256" key="22">
    <source>
        <dbReference type="ARBA" id="ARBA00023242"/>
    </source>
</evidence>
<dbReference type="SUPFAM" id="SSF57196">
    <property type="entry name" value="EGF/Laminin"/>
    <property type="match status" value="12"/>
</dbReference>
<evidence type="ECO:0000256" key="1">
    <source>
        <dbReference type="ARBA" id="ARBA00004123"/>
    </source>
</evidence>
<feature type="compositionally biased region" description="Pro residues" evidence="28">
    <location>
        <begin position="2347"/>
        <end position="2358"/>
    </location>
</feature>
<keyword evidence="22" id="KW-0539">Nucleus</keyword>
<keyword evidence="4" id="KW-0217">Developmental protein</keyword>
<keyword evidence="10" id="KW-0677">Repeat</keyword>
<keyword evidence="12" id="KW-0914">Notch signaling pathway</keyword>
<dbReference type="Gene3D" id="1.25.40.20">
    <property type="entry name" value="Ankyrin repeat-containing domain"/>
    <property type="match status" value="1"/>
</dbReference>
<feature type="disulfide bond" evidence="27">
    <location>
        <begin position="531"/>
        <end position="541"/>
    </location>
</feature>
<dbReference type="PROSITE" id="PS50297">
    <property type="entry name" value="ANK_REP_REGION"/>
    <property type="match status" value="2"/>
</dbReference>
<feature type="disulfide bond" evidence="27">
    <location>
        <begin position="606"/>
        <end position="616"/>
    </location>
</feature>
<dbReference type="GO" id="GO:0009986">
    <property type="term" value="C:cell surface"/>
    <property type="evidence" value="ECO:0007669"/>
    <property type="project" value="TreeGrafter"/>
</dbReference>
<feature type="domain" description="EGF-like" evidence="29">
    <location>
        <begin position="1085"/>
        <end position="1121"/>
    </location>
</feature>
<dbReference type="GO" id="GO:0005654">
    <property type="term" value="C:nucleoplasm"/>
    <property type="evidence" value="ECO:0007669"/>
    <property type="project" value="UniProtKB-ARBA"/>
</dbReference>
<feature type="region of interest" description="Disordered" evidence="28">
    <location>
        <begin position="2260"/>
        <end position="2279"/>
    </location>
</feature>
<feature type="disulfide bond" evidence="27">
    <location>
        <begin position="1354"/>
        <end position="1363"/>
    </location>
</feature>
<dbReference type="CDD" id="cd21704">
    <property type="entry name" value="JMTM_Notch3"/>
    <property type="match status" value="1"/>
</dbReference>
<comment type="similarity">
    <text evidence="3">Belongs to the NOTCH family.</text>
</comment>
<feature type="domain" description="EGF-like" evidence="29">
    <location>
        <begin position="413"/>
        <end position="449"/>
    </location>
</feature>
<keyword evidence="7" id="KW-0597">Phosphoprotein</keyword>
<evidence type="ECO:0000256" key="8">
    <source>
        <dbReference type="ARBA" id="ARBA00022692"/>
    </source>
</evidence>
<dbReference type="GO" id="GO:0035239">
    <property type="term" value="P:tube morphogenesis"/>
    <property type="evidence" value="ECO:0007669"/>
    <property type="project" value="UniProtKB-ARBA"/>
</dbReference>
<feature type="disulfide bond" evidence="27">
    <location>
        <begin position="167"/>
        <end position="176"/>
    </location>
</feature>
<evidence type="ECO:0000313" key="31">
    <source>
        <dbReference type="Ensembl" id="ENSGMOP00000050830.1"/>
    </source>
</evidence>
<evidence type="ECO:0000256" key="16">
    <source>
        <dbReference type="ARBA" id="ARBA00023136"/>
    </source>
</evidence>
<feature type="disulfide bond" evidence="25">
    <location>
        <begin position="455"/>
        <end position="466"/>
    </location>
</feature>
<dbReference type="PANTHER" id="PTHR45836:SF17">
    <property type="entry name" value="NEUROGENIC LOCUS NOTCH HOMOLOG PROTEIN 3"/>
    <property type="match status" value="1"/>
</dbReference>
<feature type="region of interest" description="Disordered" evidence="28">
    <location>
        <begin position="2427"/>
        <end position="2486"/>
    </location>
</feature>
<dbReference type="FunFam" id="2.10.25.10:FF:000117">
    <property type="entry name" value="Delta-like protein"/>
    <property type="match status" value="1"/>
</dbReference>
<feature type="disulfide bond" evidence="27">
    <location>
        <begin position="1335"/>
        <end position="1352"/>
    </location>
</feature>
<dbReference type="InterPro" id="IPR013032">
    <property type="entry name" value="EGF-like_CS"/>
</dbReference>
<feature type="repeat" description="ANK" evidence="26">
    <location>
        <begin position="1847"/>
        <end position="1879"/>
    </location>
</feature>
<feature type="domain" description="EGF-like" evidence="29">
    <location>
        <begin position="42"/>
        <end position="86"/>
    </location>
</feature>
<dbReference type="InterPro" id="IPR009030">
    <property type="entry name" value="Growth_fac_rcpt_cys_sf"/>
</dbReference>
<dbReference type="CDD" id="cd00054">
    <property type="entry name" value="EGF_CA"/>
    <property type="match status" value="24"/>
</dbReference>
<dbReference type="SUPFAM" id="SSF48403">
    <property type="entry name" value="Ankyrin repeat"/>
    <property type="match status" value="1"/>
</dbReference>
<dbReference type="GO" id="GO:0050877">
    <property type="term" value="P:nervous system process"/>
    <property type="evidence" value="ECO:0007669"/>
    <property type="project" value="UniProtKB-ARBA"/>
</dbReference>
<dbReference type="SMART" id="SM00248">
    <property type="entry name" value="ANK"/>
    <property type="match status" value="6"/>
</dbReference>
<feature type="domain" description="EGF-like" evidence="29">
    <location>
        <begin position="1287"/>
        <end position="1323"/>
    </location>
</feature>
<feature type="disulfide bond" evidence="27">
    <location>
        <begin position="244"/>
        <end position="253"/>
    </location>
</feature>
<feature type="domain" description="EGF-like" evidence="29">
    <location>
        <begin position="701"/>
        <end position="737"/>
    </location>
</feature>
<evidence type="ECO:0000256" key="26">
    <source>
        <dbReference type="PROSITE-ProRule" id="PRU00023"/>
    </source>
</evidence>
<feature type="domain" description="EGF-like" evidence="29">
    <location>
        <begin position="922"/>
        <end position="958"/>
    </location>
</feature>
<feature type="disulfide bond" evidence="25 27">
    <location>
        <begin position="477"/>
        <end position="486"/>
    </location>
</feature>
<evidence type="ECO:0000256" key="25">
    <source>
        <dbReference type="PIRSR" id="PIRSR002279-2"/>
    </source>
</evidence>
<feature type="disulfide bond" evidence="27">
    <location>
        <begin position="1195"/>
        <end position="1204"/>
    </location>
</feature>
<evidence type="ECO:0000256" key="6">
    <source>
        <dbReference type="ARBA" id="ARBA00022536"/>
    </source>
</evidence>
<feature type="disulfide bond" evidence="27">
    <location>
        <begin position="834"/>
        <end position="843"/>
    </location>
</feature>
<feature type="domain" description="EGF-like" evidence="29">
    <location>
        <begin position="739"/>
        <end position="776"/>
    </location>
</feature>
<evidence type="ECO:0000256" key="14">
    <source>
        <dbReference type="ARBA" id="ARBA00023015"/>
    </source>
</evidence>
<feature type="domain" description="EGF-like" evidence="29">
    <location>
        <begin position="564"/>
        <end position="600"/>
    </location>
</feature>
<dbReference type="InterPro" id="IPR035993">
    <property type="entry name" value="Notch-like_dom_sf"/>
</dbReference>
<feature type="disulfide bond" evidence="27">
    <location>
        <begin position="552"/>
        <end position="561"/>
    </location>
</feature>
<dbReference type="PRINTS" id="PR00010">
    <property type="entry name" value="EGFBLOOD"/>
</dbReference>
<keyword evidence="5" id="KW-1003">Cell membrane</keyword>
<dbReference type="GO" id="GO:0051241">
    <property type="term" value="P:negative regulation of multicellular organismal process"/>
    <property type="evidence" value="ECO:0007669"/>
    <property type="project" value="UniProtKB-ARBA"/>
</dbReference>
<feature type="disulfide bond" evidence="27">
    <location>
        <begin position="206"/>
        <end position="215"/>
    </location>
</feature>
<dbReference type="InterPro" id="IPR000800">
    <property type="entry name" value="Notch_dom"/>
</dbReference>
<feature type="domain" description="EGF-like" evidence="29">
    <location>
        <begin position="102"/>
        <end position="138"/>
    </location>
</feature>
<evidence type="ECO:0000256" key="2">
    <source>
        <dbReference type="ARBA" id="ARBA00004251"/>
    </source>
</evidence>
<reference evidence="31" key="1">
    <citation type="submission" date="2025-08" db="UniProtKB">
        <authorList>
            <consortium name="Ensembl"/>
        </authorList>
    </citation>
    <scope>IDENTIFICATION</scope>
</reference>
<feature type="disulfide bond" evidence="27">
    <location>
        <begin position="1073"/>
        <end position="1082"/>
    </location>
</feature>
<feature type="domain" description="EGF-like" evidence="29">
    <location>
        <begin position="1048"/>
        <end position="1083"/>
    </location>
</feature>
<dbReference type="GO" id="GO:0045595">
    <property type="term" value="P:regulation of cell differentiation"/>
    <property type="evidence" value="ECO:0007669"/>
    <property type="project" value="UniProtKB-ARBA"/>
</dbReference>
<feature type="disulfide bond" evidence="27">
    <location>
        <begin position="1313"/>
        <end position="1322"/>
    </location>
</feature>
<feature type="domain" description="EGF-like" evidence="29">
    <location>
        <begin position="846"/>
        <end position="882"/>
    </location>
</feature>
<feature type="disulfide bond" evidence="25">
    <location>
        <begin position="377"/>
        <end position="390"/>
    </location>
</feature>
<dbReference type="SUPFAM" id="SSF90193">
    <property type="entry name" value="Notch domain"/>
    <property type="match status" value="3"/>
</dbReference>
<feature type="disulfide bond" evidence="27">
    <location>
        <begin position="986"/>
        <end position="995"/>
    </location>
</feature>
<dbReference type="PROSITE" id="PS00022">
    <property type="entry name" value="EGF_1"/>
    <property type="match status" value="28"/>
</dbReference>
<dbReference type="FunFam" id="2.10.25.10:FF:000061">
    <property type="entry name" value="Delta-like protein"/>
    <property type="match status" value="1"/>
</dbReference>
<dbReference type="SMART" id="SM00179">
    <property type="entry name" value="EGF_CA"/>
    <property type="match status" value="29"/>
</dbReference>
<dbReference type="InterPro" id="IPR008297">
    <property type="entry name" value="Notch"/>
</dbReference>
<dbReference type="FunFam" id="2.10.25.10:FF:000173">
    <property type="entry name" value="Neurogenic locus notch protein 2"/>
    <property type="match status" value="1"/>
</dbReference>
<feature type="disulfide bond" evidence="27">
    <location>
        <begin position="1111"/>
        <end position="1120"/>
    </location>
</feature>
<evidence type="ECO:0000256" key="18">
    <source>
        <dbReference type="ARBA" id="ARBA00023159"/>
    </source>
</evidence>
<feature type="disulfide bond" evidence="27">
    <location>
        <begin position="322"/>
        <end position="331"/>
    </location>
</feature>
<feature type="domain" description="EGF-like" evidence="29">
    <location>
        <begin position="256"/>
        <end position="294"/>
    </location>
</feature>
<comment type="subunit">
    <text evidence="23">Heterodimer of a C-terminal fragment N(TM) and a N-terminal fragment N(EC) which are probably linked by disulfide bonds. Interacts with MAML1, MAML2 and MAML3 which act as transcriptional coactivators for NOTCH3. Interacts with PSMA1. Interacts with HIF1AN.</text>
</comment>
<dbReference type="FunFam" id="1.25.40.20:FF:000005">
    <property type="entry name" value="Neurogenic locus notch 1"/>
    <property type="match status" value="1"/>
</dbReference>
<feature type="binding site" evidence="24">
    <location>
        <position position="396"/>
    </location>
    <ligand>
        <name>Ca(2+)</name>
        <dbReference type="ChEBI" id="CHEBI:29108"/>
        <label>1</label>
    </ligand>
</feature>
<keyword evidence="6 27" id="KW-0245">EGF-like domain</keyword>
<keyword evidence="14" id="KW-0805">Transcription regulation</keyword>
<feature type="domain" description="EGF-like" evidence="29">
    <location>
        <begin position="179"/>
        <end position="216"/>
    </location>
</feature>
<dbReference type="OMA" id="QNINDCD"/>
<evidence type="ECO:0000313" key="32">
    <source>
        <dbReference type="Proteomes" id="UP000694546"/>
    </source>
</evidence>
<dbReference type="PROSITE" id="PS50258">
    <property type="entry name" value="LNR"/>
    <property type="match status" value="3"/>
</dbReference>
<feature type="region of interest" description="Disordered" evidence="28">
    <location>
        <begin position="2310"/>
        <end position="2415"/>
    </location>
</feature>
<feature type="binding site" evidence="24">
    <location>
        <position position="413"/>
    </location>
    <ligand>
        <name>Ca(2+)</name>
        <dbReference type="ChEBI" id="CHEBI:29108"/>
        <label>2</label>
    </ligand>
</feature>
<feature type="disulfide bond" evidence="27">
    <location>
        <begin position="1216"/>
        <end position="1233"/>
    </location>
</feature>
<dbReference type="GO" id="GO:0048863">
    <property type="term" value="P:stem cell differentiation"/>
    <property type="evidence" value="ECO:0007669"/>
    <property type="project" value="UniProtKB-ARBA"/>
</dbReference>
<dbReference type="SUPFAM" id="SSF57184">
    <property type="entry name" value="Growth factor receptor domain"/>
    <property type="match status" value="6"/>
</dbReference>
<feature type="domain" description="EGF-like" evidence="29">
    <location>
        <begin position="639"/>
        <end position="675"/>
    </location>
</feature>
<feature type="domain" description="EGF-like" evidence="29">
    <location>
        <begin position="1207"/>
        <end position="1245"/>
    </location>
</feature>
<dbReference type="GO" id="GO:0031017">
    <property type="term" value="P:exocrine pancreas development"/>
    <property type="evidence" value="ECO:0007669"/>
    <property type="project" value="UniProtKB-ARBA"/>
</dbReference>
<feature type="disulfide bond" evidence="27">
    <location>
        <begin position="128"/>
        <end position="137"/>
    </location>
</feature>
<evidence type="ECO:0000256" key="20">
    <source>
        <dbReference type="ARBA" id="ARBA00023170"/>
    </source>
</evidence>
<keyword evidence="32" id="KW-1185">Reference proteome</keyword>
<feature type="disulfide bond" evidence="27">
    <location>
        <begin position="727"/>
        <end position="736"/>
    </location>
</feature>
<proteinExistence type="inferred from homology"/>
<gene>
    <name evidence="31" type="primary">notch3</name>
</gene>
<feature type="disulfide bond" evidence="27">
    <location>
        <begin position="1149"/>
        <end position="1158"/>
    </location>
</feature>
<keyword evidence="17 25" id="KW-1015">Disulfide bond</keyword>
<dbReference type="GO" id="GO:0030097">
    <property type="term" value="P:hemopoiesis"/>
    <property type="evidence" value="ECO:0007669"/>
    <property type="project" value="UniProtKB-ARBA"/>
</dbReference>
<feature type="domain" description="EGF-like" evidence="29">
    <location>
        <begin position="1247"/>
        <end position="1286"/>
    </location>
</feature>
<dbReference type="GO" id="GO:0042063">
    <property type="term" value="P:gliogenesis"/>
    <property type="evidence" value="ECO:0007669"/>
    <property type="project" value="UniProtKB-ARBA"/>
</dbReference>
<dbReference type="InterPro" id="IPR000742">
    <property type="entry name" value="EGF"/>
</dbReference>
<dbReference type="Pfam" id="PF00023">
    <property type="entry name" value="Ank"/>
    <property type="match status" value="1"/>
</dbReference>
<dbReference type="PROSITE" id="PS50026">
    <property type="entry name" value="EGF_3"/>
    <property type="match status" value="32"/>
</dbReference>
<dbReference type="InterPro" id="IPR036770">
    <property type="entry name" value="Ankyrin_rpt-contain_sf"/>
</dbReference>
<feature type="disulfide bond" evidence="27">
    <location>
        <begin position="910"/>
        <end position="919"/>
    </location>
</feature>
<evidence type="ECO:0000259" key="29">
    <source>
        <dbReference type="PROSITE" id="PS50026"/>
    </source>
</evidence>
<dbReference type="Pfam" id="PF06816">
    <property type="entry name" value="NOD"/>
    <property type="match status" value="1"/>
</dbReference>
<reference evidence="31" key="2">
    <citation type="submission" date="2025-09" db="UniProtKB">
        <authorList>
            <consortium name="Ensembl"/>
        </authorList>
    </citation>
    <scope>IDENTIFICATION</scope>
</reference>
<feature type="disulfide bond" evidence="27">
    <location>
        <begin position="590"/>
        <end position="599"/>
    </location>
</feature>
<dbReference type="InterPro" id="IPR001881">
    <property type="entry name" value="EGF-like_Ca-bd_dom"/>
</dbReference>
<feature type="domain" description="LNR" evidence="30">
    <location>
        <begin position="1419"/>
        <end position="1449"/>
    </location>
</feature>
<dbReference type="PRINTS" id="PR01983">
    <property type="entry name" value="NOTCH"/>
</dbReference>
<dbReference type="GeneTree" id="ENSGT00940000160234"/>
<feature type="disulfide bond" evidence="27">
    <location>
        <begin position="342"/>
        <end position="359"/>
    </location>
</feature>
<feature type="compositionally biased region" description="Low complexity" evidence="28">
    <location>
        <begin position="2313"/>
        <end position="2327"/>
    </location>
</feature>
<dbReference type="FunFam" id="2.10.25.10:FF:000127">
    <property type="entry name" value="Neurogenic locus notch protein 1"/>
    <property type="match status" value="1"/>
</dbReference>
<organism evidence="31 32">
    <name type="scientific">Gadus morhua</name>
    <name type="common">Atlantic cod</name>
    <dbReference type="NCBI Taxonomy" id="8049"/>
    <lineage>
        <taxon>Eukaryota</taxon>
        <taxon>Metazoa</taxon>
        <taxon>Chordata</taxon>
        <taxon>Craniata</taxon>
        <taxon>Vertebrata</taxon>
        <taxon>Euteleostomi</taxon>
        <taxon>Actinopterygii</taxon>
        <taxon>Neopterygii</taxon>
        <taxon>Teleostei</taxon>
        <taxon>Neoteleostei</taxon>
        <taxon>Acanthomorphata</taxon>
        <taxon>Zeiogadaria</taxon>
        <taxon>Gadariae</taxon>
        <taxon>Gadiformes</taxon>
        <taxon>Gadoidei</taxon>
        <taxon>Gadidae</taxon>
        <taxon>Gadus</taxon>
    </lineage>
</organism>
<dbReference type="Ensembl" id="ENSGMOT00000048408.1">
    <property type="protein sequence ID" value="ENSGMOP00000050830.1"/>
    <property type="gene ID" value="ENSGMOG00000009129.2"/>
</dbReference>
<feature type="binding site" evidence="24">
    <location>
        <position position="393"/>
    </location>
    <ligand>
        <name>Ca(2+)</name>
        <dbReference type="ChEBI" id="CHEBI:29108"/>
        <label>1</label>
    </ligand>
</feature>
<feature type="disulfide bond" evidence="27">
    <location>
        <begin position="515"/>
        <end position="524"/>
    </location>
</feature>
<keyword evidence="16" id="KW-0472">Membrane</keyword>
<feature type="disulfide bond" evidence="27">
    <location>
        <begin position="361"/>
        <end position="370"/>
    </location>
</feature>
<keyword evidence="8" id="KW-0812">Transmembrane</keyword>
<feature type="disulfide bond" evidence="27">
    <location>
        <begin position="627"/>
        <end position="636"/>
    </location>
</feature>
<dbReference type="GO" id="GO:0009791">
    <property type="term" value="P:post-embryonic development"/>
    <property type="evidence" value="ECO:0007669"/>
    <property type="project" value="UniProtKB-ARBA"/>
</dbReference>
<keyword evidence="24" id="KW-0479">Metal-binding</keyword>
<dbReference type="FunFam" id="2.10.25.10:FF:000080">
    <property type="entry name" value="Neurogenic locus notch 1"/>
    <property type="match status" value="1"/>
</dbReference>
<dbReference type="GO" id="GO:0048646">
    <property type="term" value="P:anatomical structure formation involved in morphogenesis"/>
    <property type="evidence" value="ECO:0007669"/>
    <property type="project" value="UniProtKB-ARBA"/>
</dbReference>
<evidence type="ECO:0000256" key="17">
    <source>
        <dbReference type="ARBA" id="ARBA00023157"/>
    </source>
</evidence>
<dbReference type="GO" id="GO:0043235">
    <property type="term" value="C:receptor complex"/>
    <property type="evidence" value="ECO:0007669"/>
    <property type="project" value="TreeGrafter"/>
</dbReference>
<dbReference type="PROSITE" id="PS01187">
    <property type="entry name" value="EGF_CA"/>
    <property type="match status" value="9"/>
</dbReference>
<feature type="disulfide bond" evidence="25">
    <location>
        <begin position="460"/>
        <end position="475"/>
    </location>
</feature>
<dbReference type="Gene3D" id="2.10.25.10">
    <property type="entry name" value="Laminin"/>
    <property type="match status" value="30"/>
</dbReference>
<dbReference type="PIRSF" id="PIRSF002279">
    <property type="entry name" value="Notch"/>
    <property type="match status" value="1"/>
</dbReference>
<feature type="repeat" description="ANK" evidence="26">
    <location>
        <begin position="1914"/>
        <end position="1946"/>
    </location>
</feature>
<feature type="domain" description="EGF-like" evidence="29">
    <location>
        <begin position="998"/>
        <end position="1035"/>
    </location>
</feature>
<feature type="domain" description="LNR" evidence="30">
    <location>
        <begin position="1456"/>
        <end position="1495"/>
    </location>
</feature>
<dbReference type="GO" id="GO:0051240">
    <property type="term" value="P:positive regulation of multicellular organismal process"/>
    <property type="evidence" value="ECO:0007669"/>
    <property type="project" value="UniProtKB-ARBA"/>
</dbReference>
<feature type="domain" description="EGF-like" evidence="29">
    <location>
        <begin position="333"/>
        <end position="371"/>
    </location>
</feature>
<feature type="disulfide bond" evidence="27">
    <location>
        <begin position="1235"/>
        <end position="1244"/>
    </location>
</feature>
<feature type="compositionally biased region" description="Low complexity" evidence="28">
    <location>
        <begin position="2359"/>
        <end position="2391"/>
    </location>
</feature>
<dbReference type="FunFam" id="2.10.25.10:FF:000446">
    <property type="entry name" value="neurogenic locus notch homolog protein 3"/>
    <property type="match status" value="1"/>
</dbReference>
<dbReference type="FunFam" id="3.30.300.320:FF:000001">
    <property type="entry name" value="Neurogenic locus notch 1"/>
    <property type="match status" value="1"/>
</dbReference>
<keyword evidence="15 26" id="KW-0040">ANK repeat</keyword>
<evidence type="ECO:0000256" key="10">
    <source>
        <dbReference type="ARBA" id="ARBA00022737"/>
    </source>
</evidence>
<dbReference type="FunFam" id="2.10.25.10:FF:000125">
    <property type="entry name" value="Neurogenic locus notch protein-like"/>
    <property type="match status" value="1"/>
</dbReference>
<evidence type="ECO:0000256" key="7">
    <source>
        <dbReference type="ARBA" id="ARBA00022553"/>
    </source>
</evidence>
<dbReference type="InterPro" id="IPR049883">
    <property type="entry name" value="NOTCH1_EGF-like"/>
</dbReference>
<keyword evidence="9" id="KW-0732">Signal</keyword>
<dbReference type="FunFam" id="2.10.25.10:FF:000471">
    <property type="entry name" value="Protein lin-12"/>
    <property type="match status" value="1"/>
</dbReference>
<feature type="domain" description="EGF-like" evidence="29">
    <location>
        <begin position="960"/>
        <end position="996"/>
    </location>
</feature>
<dbReference type="GO" id="GO:0005509">
    <property type="term" value="F:calcium ion binding"/>
    <property type="evidence" value="ECO:0007669"/>
    <property type="project" value="InterPro"/>
</dbReference>
<feature type="compositionally biased region" description="Low complexity" evidence="28">
    <location>
        <begin position="2261"/>
        <end position="2279"/>
    </location>
</feature>
<feature type="domain" description="EGF-like" evidence="29">
    <location>
        <begin position="296"/>
        <end position="332"/>
    </location>
</feature>
<dbReference type="SMART" id="SM01338">
    <property type="entry name" value="NOD"/>
    <property type="match status" value="1"/>
</dbReference>
<dbReference type="GO" id="GO:0007219">
    <property type="term" value="P:Notch signaling pathway"/>
    <property type="evidence" value="ECO:0007669"/>
    <property type="project" value="UniProtKB-KW"/>
</dbReference>
<evidence type="ECO:0000256" key="27">
    <source>
        <dbReference type="PROSITE-ProRule" id="PRU00076"/>
    </source>
</evidence>
<feature type="disulfide bond" evidence="27">
    <location>
        <begin position="284"/>
        <end position="293"/>
    </location>
</feature>
<dbReference type="GO" id="GO:0045944">
    <property type="term" value="P:positive regulation of transcription by RNA polymerase II"/>
    <property type="evidence" value="ECO:0007669"/>
    <property type="project" value="UniProtKB-ARBA"/>
</dbReference>
<dbReference type="PROSITE" id="PS00010">
    <property type="entry name" value="ASX_HYDROXYL"/>
    <property type="match status" value="19"/>
</dbReference>
<feature type="disulfide bond" evidence="25">
    <location>
        <begin position="422"/>
        <end position="437"/>
    </location>
</feature>
<protein>
    <submittedName>
        <fullName evidence="31">Notch receptor 3</fullName>
    </submittedName>
</protein>
<dbReference type="InterPro" id="IPR000152">
    <property type="entry name" value="EGF-type_Asp/Asn_hydroxyl_site"/>
</dbReference>
<sequence length="2486" mass="268190">FVIPAQGSLSLGEREREMAPGRAQRVPRLPCRPGFMGPLCRQLDPCHRSPCLNGGACKSQLLNGVPQYSCVCQRGFRGTAVKNACVENRIPNPFCCRQDCGLVDACATSPCANGARCANWNSQYNCSCPPGFQGKNCRSDVDECRKPGLCLNAGLCINNHGSYRCQCPPGYSGRACEVATLPCAPSQCLNGGTCRQTSDHTYECACLPGFAGHNCENNVDDCPGHKCMNGGICVDGVNTYNCQCAPEWTGQYCVEDVNECLMQPNACHNGGTCFNTIGGHTCVCVNGWTGDDCSENIDDCAIAVCFNGATCHDRVASFFCECPVGKTGLLCHLDDACVSNPCNEGAVCDTNPLNGRAICTCPAGFVGGACNQDMDECSIGANPCEHFGKCVNTEGSFQCQCGRGYAGPRCEIDINECLSMPCQNDATCLDRIGEFTCICMPGYMGTYCEVDVDDCESNPCANDGHCRDMVNGFTCKCQPGFTGTMCQIDVDECASTPCQNGAKCYDRPNGYECRCAEGYEGTLCESNINNCQPDPCHHGTCMDGIASYTCQCDAGYTGYRCENQLNECHSNPCQNGGKCVDLENGFHCMCPVGFKPPYCYSQVDECGSGPCLHGICRDDINGYRCDCEPGWVGKNCESDRNDCLPSPCQNAGLCIDQLNGFNCKCRQGFRGEEPRDASRWAVGWGDWPCATGIWCNLCQVNVNECSSSPCLNKGLCVDGVASFTCLCELPYSGPTCADVLTPCSPNPCDNHALCSHTADYQGYQCNCQTGWQAVCGCLFCFNTSGTCYRVLNFVFFRCGSSGQMCNIDVNECISNPCKNRGACTNTMGGFMCSCRAGYHGLICETDVDDCSPNPCLSGGSCKDSINSFQCSCLPGFTGPSCAMEVNECQSSPCKNGGSCTDYVNSYTCSCRPGFTGIHCETNIQDCTESSCFNGGTCTDKINGYSCTCRNGFTGSHCQYEVNECDSQPCLNGGLCQDALESFRCTCPKGHTGNRCQTPVDWCRRSSPCQNGGRCRQKDASFSCDCAGSWSGRYCDIPRVSCESAARQRGLQTDELCQHEGHCVNTGNTHYCKCHGDFTGSYCESPVDYCEDKPCRNGATCRGFVGRYRCECMPGFTGETCEMEENECESHPCQNGGTCIDLVGHYICSCPPGTLGVLCEINEDDCAPPSRMRAAPPKCLNNGTCVDRVGGHRCNCPPGFTGERCEGDINECLSSPCSPANSLDCIQLPNDYQCVCKPGFTGRRCQSRFSVCESQPCQNGGACTVASNSAMGYTCTCQLGYVGAACERSMSCRELSCYNGGNCALTARGARCTCQPGFAGPQCQHRSNEGCSSQPCRNAGLCTEETSFPFFHCQCPAGWGGKRCEQSGSSKPRELPAPACPLAECHGKANNSVCDKECNQFACRWDGGDCSLAVNPWARCPDPRCWRVFNNSQCDESCNNADCLYDNFDCKVKEKVCNPIYETYCIDHYADGRCDQGCNSEECGWDGLDCAADVKEDLAEDLLVVVVLLPPEELRRSSTIFLQKLSAILRTTVRFRLDRNGEAMIRPYTRPGARYRRELERQEEGSSALTLTVCPRGRCRSVVYLEIDNRLGCEQGGCFRTADGAADYLGALSAWEMLRDFPYQLKTVSSKATPALSEPDYPQWAKLILVGVASLFLFVILVVGMLIARRKREHSTLWFPEGFFPKKEPSSNKNRREPVGQDALGMKHMPKTVEESLLGDHSDQWMDADCPEIKRLKVGHVTLRFICPHVSHDAVDSRQWTQHHLAAADIRVPPTMALTPPQGEFDSDCMDVNVRGPDGFTPLMLASFCGGGLEPEIPEEEESEECSANIISDLIYQGASLAAQTDRTGETALHLAARYARADAAKRLLDAGADANAQDNTGRSPLHAAVAADAQGVFQILIRTRATDLDSRMYDGSTALILAARMAVEGMVEELITCHADVNAVDELGKSALHWAAAVNNVDATIALLKNGANKDMQDLKEETPLFLAAREGSCEAVKVLLAHFANREITDHMDRLPRDIAQERMHHDIVQLLDEYNTVRSPQGHGGGGHHLAGGHTLSPLMCPPSAFLPSLKTTPQGKKNRRPGAKGTGPAGQHAAALKESAKARSKKLTLDMQSALLESSVTLSPVDSLDSPRGGASNAGYITNPTSPAAMASPGLFHTSMSVPNTPMVHAGMMEGGGPFAVSLAQLNDLGDGGMSMQGRVSMAGGLNHGYVLNAGPMGINMGMVSPVSVPFDWHSRMTPSSQCGQQVVNLVHTSQAGMHPQSPAMQQQQQQQQQSMLLHQQMYRNQMLQPTPVTSTPTISPVKLPSIAEQQQQQHQQQQQQQQQLLNHSMVSQQSMGRMTTSTPPTPQTSQPPPAFFQQQQQQPPQSQAGPQMAQAAAPAVLAAQMPPSQAGSSTVGLDDYPTPPSQHSYSSALDATPKHYLHLPSEHPYLTPSPESPEPWSSPSPHCVSDWSDSTPSPAVAGPAQTQISHATEAGGKMQVFA</sequence>
<keyword evidence="21" id="KW-0325">Glycoprotein</keyword>
<dbReference type="GO" id="GO:0005737">
    <property type="term" value="C:cytoplasm"/>
    <property type="evidence" value="ECO:0007669"/>
    <property type="project" value="UniProtKB-ARBA"/>
</dbReference>
<feature type="domain" description="EGF-like" evidence="29">
    <location>
        <begin position="451"/>
        <end position="487"/>
    </location>
</feature>
<feature type="domain" description="EGF-like" evidence="29">
    <location>
        <begin position="527"/>
        <end position="562"/>
    </location>
</feature>
<evidence type="ECO:0000256" key="19">
    <source>
        <dbReference type="ARBA" id="ARBA00023163"/>
    </source>
</evidence>
<dbReference type="InterPro" id="IPR018097">
    <property type="entry name" value="EGF_Ca-bd_CS"/>
</dbReference>
<dbReference type="InterPro" id="IPR011656">
    <property type="entry name" value="Notch_NODP_dom"/>
</dbReference>
<feature type="domain" description="EGF-like" evidence="29">
    <location>
        <begin position="373"/>
        <end position="411"/>
    </location>
</feature>
<feature type="domain" description="EGF-like" evidence="29">
    <location>
        <begin position="602"/>
        <end position="637"/>
    </location>
</feature>
<feature type="disulfide bond" evidence="25">
    <location>
        <begin position="417"/>
        <end position="428"/>
    </location>
</feature>
<keyword evidence="13" id="KW-1133">Transmembrane helix</keyword>
<feature type="domain" description="EGF-like" evidence="29">
    <location>
        <begin position="1161"/>
        <end position="1205"/>
    </location>
</feature>
<comment type="caution">
    <text evidence="27">Lacks conserved residue(s) required for the propagation of feature annotation.</text>
</comment>
<feature type="disulfide bond" evidence="27">
    <location>
        <begin position="872"/>
        <end position="881"/>
    </location>
</feature>
<dbReference type="Gene3D" id="3.30.300.320">
    <property type="match status" value="1"/>
</dbReference>
<dbReference type="Pfam" id="PF00008">
    <property type="entry name" value="EGF"/>
    <property type="match status" value="16"/>
</dbReference>
<evidence type="ECO:0000256" key="4">
    <source>
        <dbReference type="ARBA" id="ARBA00022473"/>
    </source>
</evidence>
<dbReference type="PROSITE" id="PS01186">
    <property type="entry name" value="EGF_2"/>
    <property type="match status" value="24"/>
</dbReference>
<evidence type="ECO:0000256" key="23">
    <source>
        <dbReference type="ARBA" id="ARBA00065120"/>
    </source>
</evidence>
<name>A0A8C5BTI9_GADMO</name>
<dbReference type="PRINTS" id="PR01986">
    <property type="entry name" value="NOTCH3"/>
</dbReference>
<dbReference type="SMART" id="SM01334">
    <property type="entry name" value="DUF3454"/>
    <property type="match status" value="1"/>
</dbReference>
<feature type="disulfide bond" evidence="27">
    <location>
        <begin position="948"/>
        <end position="957"/>
    </location>
</feature>
<dbReference type="Pfam" id="PF07684">
    <property type="entry name" value="NODP"/>
    <property type="match status" value="1"/>
</dbReference>
<feature type="binding site" evidence="24">
    <location>
        <position position="468"/>
    </location>
    <ligand>
        <name>Ca(2+)</name>
        <dbReference type="ChEBI" id="CHEBI:29108"/>
        <label>3</label>
    </ligand>
</feature>
<feature type="binding site" evidence="24">
    <location>
        <position position="430"/>
    </location>
    <ligand>
        <name>Ca(2+)</name>
        <dbReference type="ChEBI" id="CHEBI:29108"/>
        <label>2</label>
    </ligand>
</feature>
<keyword evidence="11" id="KW-0221">Differentiation</keyword>
<keyword evidence="19" id="KW-0804">Transcription</keyword>
<dbReference type="GO" id="GO:0048663">
    <property type="term" value="P:neuron fate commitment"/>
    <property type="evidence" value="ECO:0007669"/>
    <property type="project" value="UniProtKB-ARBA"/>
</dbReference>
<feature type="disulfide bond" evidence="27">
    <location>
        <begin position="1025"/>
        <end position="1034"/>
    </location>
</feature>
<dbReference type="FunFam" id="2.10.25.10:FF:000136">
    <property type="entry name" value="Neurogenic locus notch 1"/>
    <property type="match status" value="1"/>
</dbReference>
<evidence type="ECO:0000256" key="11">
    <source>
        <dbReference type="ARBA" id="ARBA00022782"/>
    </source>
</evidence>
<feature type="domain" description="EGF-like" evidence="29">
    <location>
        <begin position="1123"/>
        <end position="1159"/>
    </location>
</feature>
<dbReference type="GO" id="GO:0042659">
    <property type="term" value="P:regulation of cell fate specification"/>
    <property type="evidence" value="ECO:0007669"/>
    <property type="project" value="UniProtKB-ARBA"/>
</dbReference>
<evidence type="ECO:0000256" key="28">
    <source>
        <dbReference type="SAM" id="MobiDB-lite"/>
    </source>
</evidence>
<feature type="disulfide bond" evidence="25 27">
    <location>
        <begin position="439"/>
        <end position="448"/>
    </location>
</feature>
<evidence type="ECO:0000256" key="9">
    <source>
        <dbReference type="ARBA" id="ARBA00022729"/>
    </source>
</evidence>
<dbReference type="InterPro" id="IPR051355">
    <property type="entry name" value="Notch/Slit_guidance"/>
</dbReference>
<keyword evidence="20" id="KW-0675">Receptor</keyword>
<dbReference type="InterPro" id="IPR002110">
    <property type="entry name" value="Ankyrin_rpt"/>
</dbReference>
<dbReference type="GO" id="GO:0016324">
    <property type="term" value="C:apical plasma membrane"/>
    <property type="evidence" value="ECO:0007669"/>
    <property type="project" value="UniProtKB-ARBA"/>
</dbReference>
<dbReference type="FunFam" id="2.10.25.10:FF:000092">
    <property type="entry name" value="Neurogenic locus notch protein 1"/>
    <property type="match status" value="1"/>
</dbReference>
<dbReference type="PROSITE" id="PS50088">
    <property type="entry name" value="ANK_REPEAT"/>
    <property type="match status" value="4"/>
</dbReference>
<dbReference type="SMART" id="SM00181">
    <property type="entry name" value="EGF"/>
    <property type="match status" value="32"/>
</dbReference>
<dbReference type="FunFam" id="2.10.25.10:FF:000012">
    <property type="entry name" value="Delta-like protein"/>
    <property type="match status" value="1"/>
</dbReference>
<dbReference type="FunFam" id="2.10.25.10:FF:000279">
    <property type="entry name" value="Neurogenic locus notch 1"/>
    <property type="match status" value="1"/>
</dbReference>
<feature type="domain" description="EGF-like" evidence="29">
    <location>
        <begin position="140"/>
        <end position="177"/>
    </location>
</feature>
<keyword evidence="18" id="KW-0010">Activator</keyword>
<dbReference type="GO" id="GO:0014016">
    <property type="term" value="P:neuroblast differentiation"/>
    <property type="evidence" value="ECO:0007669"/>
    <property type="project" value="UniProtKB-ARBA"/>
</dbReference>
<dbReference type="Pfam" id="PF00066">
    <property type="entry name" value="Notch"/>
    <property type="match status" value="3"/>
</dbReference>
<dbReference type="InterPro" id="IPR010660">
    <property type="entry name" value="Notch_NOD_dom"/>
</dbReference>
<feature type="region of interest" description="Disordered" evidence="28">
    <location>
        <begin position="2064"/>
        <end position="2104"/>
    </location>
</feature>
<feature type="disulfide bond" evidence="27">
    <location>
        <begin position="1276"/>
        <end position="1285"/>
    </location>
</feature>
<dbReference type="SMART" id="SM01339">
    <property type="entry name" value="NODP"/>
    <property type="match status" value="1"/>
</dbReference>
<dbReference type="GO" id="GO:1990433">
    <property type="term" value="C:CSL-Notch-Mastermind transcription factor complex"/>
    <property type="evidence" value="ECO:0007669"/>
    <property type="project" value="UniProtKB-ARBA"/>
</dbReference>
<evidence type="ECO:0000256" key="15">
    <source>
        <dbReference type="ARBA" id="ARBA00023043"/>
    </source>
</evidence>
<accession>A0A8C5BTI9</accession>
<dbReference type="GO" id="GO:0007411">
    <property type="term" value="P:axon guidance"/>
    <property type="evidence" value="ECO:0007669"/>
    <property type="project" value="TreeGrafter"/>
</dbReference>
<keyword evidence="24" id="KW-0106">Calcium</keyword>
<feature type="binding site" evidence="24">
    <location>
        <position position="416"/>
    </location>
    <ligand>
        <name>Ca(2+)</name>
        <dbReference type="ChEBI" id="CHEBI:29108"/>
        <label>2</label>
    </ligand>
</feature>
<dbReference type="Proteomes" id="UP000694546">
    <property type="component" value="Chromosome 2"/>
</dbReference>
<dbReference type="FunFam" id="2.10.25.10:FF:000122">
    <property type="entry name" value="Protein crumbs homolog 2"/>
    <property type="match status" value="2"/>
</dbReference>
<feature type="disulfide bond" evidence="25 27">
    <location>
        <begin position="401"/>
        <end position="410"/>
    </location>
</feature>
<dbReference type="PRINTS" id="PR01452">
    <property type="entry name" value="LNOTCHREPEAT"/>
</dbReference>
<dbReference type="GO" id="GO:0008284">
    <property type="term" value="P:positive regulation of cell population proliferation"/>
    <property type="evidence" value="ECO:0007669"/>
    <property type="project" value="UniProtKB-ARBA"/>
</dbReference>
<dbReference type="FunFam" id="2.10.25.10:FF:000327">
    <property type="entry name" value="neurogenic locus notch homolog protein 4"/>
    <property type="match status" value="1"/>
</dbReference>
<evidence type="ECO:0000259" key="30">
    <source>
        <dbReference type="PROSITE" id="PS50258"/>
    </source>
</evidence>
<feature type="domain" description="EGF-like" evidence="29">
    <location>
        <begin position="884"/>
        <end position="920"/>
    </location>
</feature>
<evidence type="ECO:0000256" key="13">
    <source>
        <dbReference type="ARBA" id="ARBA00022989"/>
    </source>
</evidence>
<dbReference type="PANTHER" id="PTHR45836">
    <property type="entry name" value="SLIT HOMOLOG"/>
    <property type="match status" value="1"/>
</dbReference>
<feature type="domain" description="EGF-like" evidence="29">
    <location>
        <begin position="1326"/>
        <end position="1364"/>
    </location>
</feature>
<dbReference type="InterPro" id="IPR024600">
    <property type="entry name" value="Notch_C"/>
</dbReference>
<dbReference type="FunFam" id="2.10.25.10:FF:000031">
    <property type="entry name" value="neurogenic locus notch homolog protein 3"/>
    <property type="match status" value="1"/>
</dbReference>
<feature type="repeat" description="ANK" evidence="26">
    <location>
        <begin position="1947"/>
        <end position="1979"/>
    </location>
</feature>
<feature type="domain" description="LNR" evidence="30">
    <location>
        <begin position="1379"/>
        <end position="1418"/>
    </location>
</feature>
<feature type="repeat" description="ANK" evidence="26">
    <location>
        <begin position="1980"/>
        <end position="2012"/>
    </location>
</feature>
<dbReference type="FunFam" id="2.10.25.10:FF:000455">
    <property type="entry name" value="neurogenic locus notch homolog protein 3"/>
    <property type="match status" value="1"/>
</dbReference>
<dbReference type="GO" id="GO:0019899">
    <property type="term" value="F:enzyme binding"/>
    <property type="evidence" value="ECO:0007669"/>
    <property type="project" value="UniProtKB-ARBA"/>
</dbReference>
<dbReference type="Gene3D" id="3.30.70.3310">
    <property type="match status" value="1"/>
</dbReference>
<dbReference type="GO" id="GO:0038023">
    <property type="term" value="F:signaling receptor activity"/>
    <property type="evidence" value="ECO:0007669"/>
    <property type="project" value="InterPro"/>
</dbReference>
<evidence type="ECO:0000256" key="3">
    <source>
        <dbReference type="ARBA" id="ARBA00005847"/>
    </source>
</evidence>
<feature type="disulfide bond" evidence="27">
    <location>
        <begin position="748"/>
        <end position="765"/>
    </location>
</feature>
<dbReference type="GO" id="GO:0019904">
    <property type="term" value="F:protein domain specific binding"/>
    <property type="evidence" value="ECO:0007669"/>
    <property type="project" value="UniProtKB-ARBA"/>
</dbReference>
<dbReference type="FunFam" id="2.10.25.10:FF:000146">
    <property type="entry name" value="Putative neurogenic locus notch"/>
    <property type="match status" value="1"/>
</dbReference>
<feature type="domain" description="EGF-like" evidence="29">
    <location>
        <begin position="489"/>
        <end position="525"/>
    </location>
</feature>
<dbReference type="GO" id="GO:0035282">
    <property type="term" value="P:segmentation"/>
    <property type="evidence" value="ECO:0007669"/>
    <property type="project" value="UniProtKB-ARBA"/>
</dbReference>
<evidence type="ECO:0000256" key="12">
    <source>
        <dbReference type="ARBA" id="ARBA00022976"/>
    </source>
</evidence>
<dbReference type="FunFam" id="2.10.25.10:FF:000060">
    <property type="entry name" value="Neurogenic locus notch protein 1"/>
    <property type="match status" value="1"/>
</dbReference>
<dbReference type="Pfam" id="PF12661">
    <property type="entry name" value="hEGF"/>
    <property type="match status" value="6"/>
</dbReference>
<evidence type="ECO:0000256" key="24">
    <source>
        <dbReference type="PIRSR" id="PIRSR002279-1"/>
    </source>
</evidence>
<dbReference type="SMART" id="SM00004">
    <property type="entry name" value="NL"/>
    <property type="match status" value="3"/>
</dbReference>
<dbReference type="FunFam" id="2.10.25.10:FF:000004">
    <property type="entry name" value="Neurogenic locus notch 1"/>
    <property type="match status" value="5"/>
</dbReference>
<dbReference type="Pfam" id="PF12796">
    <property type="entry name" value="Ank_2"/>
    <property type="match status" value="2"/>
</dbReference>
<dbReference type="FunFam" id="2.10.25.10:FF:000109">
    <property type="entry name" value="Notch homolog 4, [Drosophila]"/>
    <property type="match status" value="1"/>
</dbReference>
<evidence type="ECO:0000256" key="5">
    <source>
        <dbReference type="ARBA" id="ARBA00022475"/>
    </source>
</evidence>
<dbReference type="Pfam" id="PF07645">
    <property type="entry name" value="EGF_CA"/>
    <property type="match status" value="4"/>
</dbReference>
<dbReference type="InterPro" id="IPR022331">
    <property type="entry name" value="Notch_3"/>
</dbReference>
<dbReference type="GO" id="GO:0009952">
    <property type="term" value="P:anterior/posterior pattern specification"/>
    <property type="evidence" value="ECO:0007669"/>
    <property type="project" value="UniProtKB-ARBA"/>
</dbReference>
<comment type="subcellular location">
    <subcellularLocation>
        <location evidence="2">Cell membrane</location>
        <topology evidence="2">Single-pass type I membrane protein</topology>
    </subcellularLocation>
    <subcellularLocation>
        <location evidence="1">Nucleus</location>
    </subcellularLocation>
</comment>